<evidence type="ECO:0000313" key="10">
    <source>
        <dbReference type="EMBL" id="OOV34881.1"/>
    </source>
</evidence>
<comment type="subcellular location">
    <subcellularLocation>
        <location evidence="1">Cell outer membrane</location>
    </subcellularLocation>
</comment>
<feature type="compositionally biased region" description="Low complexity" evidence="9">
    <location>
        <begin position="1"/>
        <end position="13"/>
    </location>
</feature>
<dbReference type="AlphaFoldDB" id="A0A1T1D1Z5"/>
<dbReference type="PANTHER" id="PTHR30026">
    <property type="entry name" value="OUTER MEMBRANE PROTEIN TOLC"/>
    <property type="match status" value="1"/>
</dbReference>
<dbReference type="GO" id="GO:1990281">
    <property type="term" value="C:efflux pump complex"/>
    <property type="evidence" value="ECO:0007669"/>
    <property type="project" value="TreeGrafter"/>
</dbReference>
<dbReference type="InterPro" id="IPR051906">
    <property type="entry name" value="TolC-like"/>
</dbReference>
<dbReference type="Proteomes" id="UP000242636">
    <property type="component" value="Unassembled WGS sequence"/>
</dbReference>
<dbReference type="GO" id="GO:0015288">
    <property type="term" value="F:porin activity"/>
    <property type="evidence" value="ECO:0007669"/>
    <property type="project" value="TreeGrafter"/>
</dbReference>
<organism evidence="10 11">
    <name type="scientific">Candidatus Synechococcus spongiarum LMB bulk15M</name>
    <dbReference type="NCBI Taxonomy" id="1943582"/>
    <lineage>
        <taxon>Bacteria</taxon>
        <taxon>Bacillati</taxon>
        <taxon>Cyanobacteriota</taxon>
        <taxon>Cyanophyceae</taxon>
        <taxon>Synechococcales</taxon>
        <taxon>Synechococcaceae</taxon>
        <taxon>Synechococcus</taxon>
    </lineage>
</organism>
<reference evidence="10 11" key="1">
    <citation type="submission" date="2017-02" db="EMBL/GenBank/DDBJ databases">
        <title>Draft Genome Sequences of 'Candidatus Synechococcus spongiarum', Cyanobacterial Symbionts of the Mediterranean Sponge Aplysina aerophoba from two locations.</title>
        <authorList>
            <person name="Slaby B.M."/>
            <person name="Hentschel U."/>
        </authorList>
    </citation>
    <scope>NUCLEOTIDE SEQUENCE [LARGE SCALE GENOMIC DNA]</scope>
    <source>
        <strain evidence="10">LMB bulk15M</strain>
    </source>
</reference>
<keyword evidence="11" id="KW-1185">Reference proteome</keyword>
<keyword evidence="6" id="KW-0472">Membrane</keyword>
<evidence type="ECO:0000256" key="7">
    <source>
        <dbReference type="ARBA" id="ARBA00023237"/>
    </source>
</evidence>
<keyword evidence="3" id="KW-0813">Transport</keyword>
<accession>A0A1T1D1Z5</accession>
<dbReference type="GO" id="GO:0015562">
    <property type="term" value="F:efflux transmembrane transporter activity"/>
    <property type="evidence" value="ECO:0007669"/>
    <property type="project" value="InterPro"/>
</dbReference>
<dbReference type="Pfam" id="PF02321">
    <property type="entry name" value="OEP"/>
    <property type="match status" value="2"/>
</dbReference>
<keyword evidence="4" id="KW-1134">Transmembrane beta strand</keyword>
<dbReference type="GO" id="GO:0009279">
    <property type="term" value="C:cell outer membrane"/>
    <property type="evidence" value="ECO:0007669"/>
    <property type="project" value="UniProtKB-SubCell"/>
</dbReference>
<keyword evidence="7" id="KW-0998">Cell outer membrane</keyword>
<evidence type="ECO:0000256" key="5">
    <source>
        <dbReference type="ARBA" id="ARBA00022692"/>
    </source>
</evidence>
<gene>
    <name evidence="10" type="ORF">BV61_01975</name>
</gene>
<dbReference type="InterPro" id="IPR003423">
    <property type="entry name" value="OMP_efflux"/>
</dbReference>
<comment type="similarity">
    <text evidence="2">Belongs to the outer membrane factor (OMF) (TC 1.B.17) family.</text>
</comment>
<feature type="region of interest" description="Disordered" evidence="9">
    <location>
        <begin position="1"/>
        <end position="70"/>
    </location>
</feature>
<feature type="coiled-coil region" evidence="8">
    <location>
        <begin position="239"/>
        <end position="266"/>
    </location>
</feature>
<proteinExistence type="inferred from homology"/>
<dbReference type="Gene3D" id="1.20.1600.10">
    <property type="entry name" value="Outer membrane efflux proteins (OEP)"/>
    <property type="match status" value="1"/>
</dbReference>
<evidence type="ECO:0000256" key="8">
    <source>
        <dbReference type="SAM" id="Coils"/>
    </source>
</evidence>
<dbReference type="SUPFAM" id="SSF56954">
    <property type="entry name" value="Outer membrane efflux proteins (OEP)"/>
    <property type="match status" value="1"/>
</dbReference>
<sequence>MLAGALPLAGVAAEPKSAPDSSGEEDGAVLSQSKPTGSRAGTRIDGSSLPTSLADLAAPSPLSGTRLPDDMADQRLRPLSLQEAQQLAQVNHPILQAAALAVESRQAQLEASLGAWKPQVTLGSSAGLPALALEYQYNPEGSYPRGELETHVNVEAAWLWRDPRRKARIAVERHELEQARMQHQLLQRDVKLQVAESYYELQRTDAEVDLRSAAVQAAQATLKISRARYGAGVAARLDVLQAEAQLTDVEALLASAEARRSIARRRLARVLNLPQGVVPTAQDANTQQGRWAATLRESLAAAFASREELQQFLSAIQEREERAKEALAALQPTLSLFVTGSWNQASGNVLSGASQVESRFRGRVSTTTGVRFTLQLHDGGSAQASARHWRLEAQRQEHLLADTRNTFQQQVEKAFHALHAQEETLELRARQVTTRQEILNLTTARYEAGVGTQQDVIDQQNALTRTAVDHAQAVLDYNLGLAQLHRYTGLSTRP</sequence>
<name>A0A1T1D1Z5_9SYNE</name>
<evidence type="ECO:0000256" key="1">
    <source>
        <dbReference type="ARBA" id="ARBA00004442"/>
    </source>
</evidence>
<evidence type="ECO:0000256" key="3">
    <source>
        <dbReference type="ARBA" id="ARBA00022448"/>
    </source>
</evidence>
<protein>
    <recommendedName>
        <fullName evidence="12">Transporter</fullName>
    </recommendedName>
</protein>
<evidence type="ECO:0008006" key="12">
    <source>
        <dbReference type="Google" id="ProtNLM"/>
    </source>
</evidence>
<keyword evidence="8" id="KW-0175">Coiled coil</keyword>
<dbReference type="PANTHER" id="PTHR30026:SF21">
    <property type="entry name" value="SLR1270 PROTEIN"/>
    <property type="match status" value="1"/>
</dbReference>
<evidence type="ECO:0000256" key="4">
    <source>
        <dbReference type="ARBA" id="ARBA00022452"/>
    </source>
</evidence>
<evidence type="ECO:0000256" key="2">
    <source>
        <dbReference type="ARBA" id="ARBA00007613"/>
    </source>
</evidence>
<keyword evidence="5" id="KW-0812">Transmembrane</keyword>
<evidence type="ECO:0000256" key="6">
    <source>
        <dbReference type="ARBA" id="ARBA00023136"/>
    </source>
</evidence>
<dbReference type="EMBL" id="MWLD01000022">
    <property type="protein sequence ID" value="OOV34881.1"/>
    <property type="molecule type" value="Genomic_DNA"/>
</dbReference>
<evidence type="ECO:0000313" key="11">
    <source>
        <dbReference type="Proteomes" id="UP000242636"/>
    </source>
</evidence>
<comment type="caution">
    <text evidence="10">The sequence shown here is derived from an EMBL/GenBank/DDBJ whole genome shotgun (WGS) entry which is preliminary data.</text>
</comment>
<evidence type="ECO:0000256" key="9">
    <source>
        <dbReference type="SAM" id="MobiDB-lite"/>
    </source>
</evidence>